<keyword evidence="1" id="KW-0808">Transferase</keyword>
<evidence type="ECO:0000256" key="4">
    <source>
        <dbReference type="ARBA" id="ARBA00022840"/>
    </source>
</evidence>
<evidence type="ECO:0000256" key="2">
    <source>
        <dbReference type="ARBA" id="ARBA00022741"/>
    </source>
</evidence>
<dbReference type="EMBL" id="JARAWN010000127">
    <property type="protein sequence ID" value="MDX3132151.1"/>
    <property type="molecule type" value="Genomic_DNA"/>
</dbReference>
<sequence>MSTPLDQFPPGYRVGDWEVGERIASGGWGTVYEGRPVGPRDGRPGAGSGDGRDEVVALKFLPTAGLAPRQARALMETARRETEFGRRARHPRLIRMLDSVVLSEPGDPVLDGSVVLIMERAKHSLRQFLQQDGPGPTEHEKARLLTEICEGLAHLHGINWVHGDLKPDNVLIMADGSARLSDFGLAAELDGTHGTHGYTPPLGTLDYLPPERWRAPLGERGVQVRPGNDIWALGVMIHQMFAGGTSPFPGATPMARGAAVQEYAEGRASLRLDNAVPPFWRELAADCLAPTHAERAVHTAESLLARMRTAATPNNTAVPTAPATAPKSGGRRKTLLGAVVAAALLGVAAAGWTYAGEDEQEEGDATGPAGRVTVYNVVKLCRDRAEDRLPACSLGLAMDPSRPYTVENVVVTRVWHDDVLSVDCHLPQGTAVTDEFGTGSARWFRVRLPDGAPSRTAWLPAVRTKDQPVLPQCS</sequence>
<comment type="caution">
    <text evidence="7">The sequence shown here is derived from an EMBL/GenBank/DDBJ whole genome shotgun (WGS) entry which is preliminary data.</text>
</comment>
<dbReference type="AlphaFoldDB" id="A0AAJ2UMT7"/>
<feature type="compositionally biased region" description="Low complexity" evidence="5">
    <location>
        <begin position="310"/>
        <end position="326"/>
    </location>
</feature>
<dbReference type="SUPFAM" id="SSF56112">
    <property type="entry name" value="Protein kinase-like (PK-like)"/>
    <property type="match status" value="1"/>
</dbReference>
<dbReference type="Pfam" id="PF00069">
    <property type="entry name" value="Pkinase"/>
    <property type="match status" value="1"/>
</dbReference>
<keyword evidence="4" id="KW-0067">ATP-binding</keyword>
<keyword evidence="2" id="KW-0547">Nucleotide-binding</keyword>
<evidence type="ECO:0000256" key="3">
    <source>
        <dbReference type="ARBA" id="ARBA00022777"/>
    </source>
</evidence>
<dbReference type="GO" id="GO:0005524">
    <property type="term" value="F:ATP binding"/>
    <property type="evidence" value="ECO:0007669"/>
    <property type="project" value="UniProtKB-KW"/>
</dbReference>
<feature type="region of interest" description="Disordered" evidence="5">
    <location>
        <begin position="310"/>
        <end position="330"/>
    </location>
</feature>
<dbReference type="InterPro" id="IPR011009">
    <property type="entry name" value="Kinase-like_dom_sf"/>
</dbReference>
<feature type="domain" description="Protein kinase" evidence="6">
    <location>
        <begin position="17"/>
        <end position="307"/>
    </location>
</feature>
<accession>A0AAJ2UMT7</accession>
<name>A0AAJ2UMT7_9ACTN</name>
<evidence type="ECO:0000256" key="5">
    <source>
        <dbReference type="SAM" id="MobiDB-lite"/>
    </source>
</evidence>
<dbReference type="CDD" id="cd14014">
    <property type="entry name" value="STKc_PknB_like"/>
    <property type="match status" value="1"/>
</dbReference>
<dbReference type="PANTHER" id="PTHR43289:SF33">
    <property type="entry name" value="SERINE_THREONINE KINASE 31"/>
    <property type="match status" value="1"/>
</dbReference>
<protein>
    <submittedName>
        <fullName evidence="7">Serine/threonine-protein kinase</fullName>
    </submittedName>
</protein>
<evidence type="ECO:0000313" key="8">
    <source>
        <dbReference type="Proteomes" id="UP001273589"/>
    </source>
</evidence>
<reference evidence="7" key="1">
    <citation type="journal article" date="2023" name="Microb. Genom.">
        <title>Mesoterricola silvestris gen. nov., sp. nov., Mesoterricola sediminis sp. nov., Geothrix oryzae sp. nov., Geothrix edaphica sp. nov., Geothrix rubra sp. nov., and Geothrix limicola sp. nov., six novel members of Acidobacteriota isolated from soils.</title>
        <authorList>
            <person name="Weisberg A.J."/>
            <person name="Pearce E."/>
            <person name="Kramer C.G."/>
            <person name="Chang J.H."/>
            <person name="Clarke C.R."/>
        </authorList>
    </citation>
    <scope>NUCLEOTIDE SEQUENCE</scope>
    <source>
        <strain evidence="7">ND06-05F</strain>
    </source>
</reference>
<gene>
    <name evidence="7" type="ORF">PV367_20670</name>
</gene>
<evidence type="ECO:0000256" key="1">
    <source>
        <dbReference type="ARBA" id="ARBA00022679"/>
    </source>
</evidence>
<dbReference type="PROSITE" id="PS50011">
    <property type="entry name" value="PROTEIN_KINASE_DOM"/>
    <property type="match status" value="1"/>
</dbReference>
<dbReference type="InterPro" id="IPR000719">
    <property type="entry name" value="Prot_kinase_dom"/>
</dbReference>
<evidence type="ECO:0000313" key="7">
    <source>
        <dbReference type="EMBL" id="MDX3132151.1"/>
    </source>
</evidence>
<dbReference type="PANTHER" id="PTHR43289">
    <property type="entry name" value="MITOGEN-ACTIVATED PROTEIN KINASE KINASE KINASE 20-RELATED"/>
    <property type="match status" value="1"/>
</dbReference>
<dbReference type="Gene3D" id="3.30.200.20">
    <property type="entry name" value="Phosphorylase Kinase, domain 1"/>
    <property type="match status" value="1"/>
</dbReference>
<dbReference type="Proteomes" id="UP001273589">
    <property type="component" value="Unassembled WGS sequence"/>
</dbReference>
<proteinExistence type="predicted"/>
<evidence type="ECO:0000259" key="6">
    <source>
        <dbReference type="PROSITE" id="PS50011"/>
    </source>
</evidence>
<dbReference type="GO" id="GO:0004674">
    <property type="term" value="F:protein serine/threonine kinase activity"/>
    <property type="evidence" value="ECO:0007669"/>
    <property type="project" value="TreeGrafter"/>
</dbReference>
<dbReference type="Gene3D" id="1.10.510.10">
    <property type="entry name" value="Transferase(Phosphotransferase) domain 1"/>
    <property type="match status" value="1"/>
</dbReference>
<dbReference type="SMART" id="SM00220">
    <property type="entry name" value="S_TKc"/>
    <property type="match status" value="1"/>
</dbReference>
<dbReference type="RefSeq" id="WP_319693200.1">
    <property type="nucleotide sequence ID" value="NZ_JARAWN010000127.1"/>
</dbReference>
<organism evidence="7 8">
    <name type="scientific">Streptomyces europaeiscabiei</name>
    <dbReference type="NCBI Taxonomy" id="146819"/>
    <lineage>
        <taxon>Bacteria</taxon>
        <taxon>Bacillati</taxon>
        <taxon>Actinomycetota</taxon>
        <taxon>Actinomycetes</taxon>
        <taxon>Kitasatosporales</taxon>
        <taxon>Streptomycetaceae</taxon>
        <taxon>Streptomyces</taxon>
    </lineage>
</organism>
<keyword evidence="3 7" id="KW-0418">Kinase</keyword>